<evidence type="ECO:0000256" key="3">
    <source>
        <dbReference type="ARBA" id="ARBA00022475"/>
    </source>
</evidence>
<evidence type="ECO:0000313" key="11">
    <source>
        <dbReference type="Proteomes" id="UP000234206"/>
    </source>
</evidence>
<organism evidence="10 11">
    <name type="scientific">Kytococcus schroeteri</name>
    <dbReference type="NCBI Taxonomy" id="138300"/>
    <lineage>
        <taxon>Bacteria</taxon>
        <taxon>Bacillati</taxon>
        <taxon>Actinomycetota</taxon>
        <taxon>Actinomycetes</taxon>
        <taxon>Micrococcales</taxon>
        <taxon>Kytococcaceae</taxon>
        <taxon>Kytococcus</taxon>
    </lineage>
</organism>
<dbReference type="AlphaFoldDB" id="A0A2I1P900"/>
<evidence type="ECO:0000256" key="7">
    <source>
        <dbReference type="SAM" id="MobiDB-lite"/>
    </source>
</evidence>
<comment type="similarity">
    <text evidence="2">Belongs to the BMP lipoprotein family.</text>
</comment>
<evidence type="ECO:0000259" key="9">
    <source>
        <dbReference type="Pfam" id="PF02608"/>
    </source>
</evidence>
<accession>A0A2I1P900</accession>
<dbReference type="Proteomes" id="UP000234206">
    <property type="component" value="Unassembled WGS sequence"/>
</dbReference>
<protein>
    <submittedName>
        <fullName evidence="10">BMP family ABC transporter substrate-binding protein</fullName>
    </submittedName>
</protein>
<feature type="signal peptide" evidence="8">
    <location>
        <begin position="1"/>
        <end position="19"/>
    </location>
</feature>
<evidence type="ECO:0000256" key="2">
    <source>
        <dbReference type="ARBA" id="ARBA00008610"/>
    </source>
</evidence>
<keyword evidence="5" id="KW-0472">Membrane</keyword>
<keyword evidence="6" id="KW-0449">Lipoprotein</keyword>
<dbReference type="PANTHER" id="PTHR34296:SF2">
    <property type="entry name" value="ABC TRANSPORTER GUANOSINE-BINDING PROTEIN NUPN"/>
    <property type="match status" value="1"/>
</dbReference>
<dbReference type="InterPro" id="IPR003760">
    <property type="entry name" value="PnrA-like"/>
</dbReference>
<feature type="region of interest" description="Disordered" evidence="7">
    <location>
        <begin position="23"/>
        <end position="42"/>
    </location>
</feature>
<dbReference type="Pfam" id="PF02608">
    <property type="entry name" value="Bmp"/>
    <property type="match status" value="1"/>
</dbReference>
<evidence type="ECO:0000256" key="8">
    <source>
        <dbReference type="SAM" id="SignalP"/>
    </source>
</evidence>
<dbReference type="RefSeq" id="WP_070703556.1">
    <property type="nucleotide sequence ID" value="NZ_JBHLVH010000010.1"/>
</dbReference>
<keyword evidence="4 8" id="KW-0732">Signal</keyword>
<keyword evidence="11" id="KW-1185">Reference proteome</keyword>
<comment type="caution">
    <text evidence="10">The sequence shown here is derived from an EMBL/GenBank/DDBJ whole genome shotgun (WGS) entry which is preliminary data.</text>
</comment>
<dbReference type="GO" id="GO:0005886">
    <property type="term" value="C:plasma membrane"/>
    <property type="evidence" value="ECO:0007669"/>
    <property type="project" value="UniProtKB-SubCell"/>
</dbReference>
<keyword evidence="3" id="KW-1003">Cell membrane</keyword>
<reference evidence="10 11" key="1">
    <citation type="submission" date="2017-12" db="EMBL/GenBank/DDBJ databases">
        <title>Phylogenetic diversity of female urinary microbiome.</title>
        <authorList>
            <person name="Thomas-White K."/>
            <person name="Wolfe A.J."/>
        </authorList>
    </citation>
    <scope>NUCLEOTIDE SEQUENCE [LARGE SCALE GENOMIC DNA]</scope>
    <source>
        <strain evidence="10 11">UMB1298</strain>
    </source>
</reference>
<evidence type="ECO:0000256" key="1">
    <source>
        <dbReference type="ARBA" id="ARBA00004193"/>
    </source>
</evidence>
<gene>
    <name evidence="10" type="ORF">CYJ76_09220</name>
</gene>
<dbReference type="Gene3D" id="3.40.50.2300">
    <property type="match status" value="2"/>
</dbReference>
<dbReference type="InterPro" id="IPR050957">
    <property type="entry name" value="BMP_lipoprotein"/>
</dbReference>
<name>A0A2I1P900_9MICO</name>
<evidence type="ECO:0000313" key="10">
    <source>
        <dbReference type="EMBL" id="PKZ41107.1"/>
    </source>
</evidence>
<dbReference type="SUPFAM" id="SSF53822">
    <property type="entry name" value="Periplasmic binding protein-like I"/>
    <property type="match status" value="1"/>
</dbReference>
<dbReference type="CDD" id="cd06354">
    <property type="entry name" value="PBP1_PrnA-like"/>
    <property type="match status" value="1"/>
</dbReference>
<proteinExistence type="inferred from homology"/>
<dbReference type="OrthoDB" id="9784230at2"/>
<feature type="chain" id="PRO_5039694864" evidence="8">
    <location>
        <begin position="20"/>
        <end position="371"/>
    </location>
</feature>
<comment type="subcellular location">
    <subcellularLocation>
        <location evidence="1">Cell membrane</location>
        <topology evidence="1">Lipid-anchor</topology>
    </subcellularLocation>
</comment>
<dbReference type="EMBL" id="PKIZ01000018">
    <property type="protein sequence ID" value="PKZ41107.1"/>
    <property type="molecule type" value="Genomic_DNA"/>
</dbReference>
<dbReference type="InterPro" id="IPR028082">
    <property type="entry name" value="Peripla_BP_I"/>
</dbReference>
<sequence length="371" mass="38767">MRISMKIAGVLAAASLALTACGEAPEEGGSESGKGSGSGAPAEDVNKDYKACMVSDSGGFDDQSFNQTSYEGLKRAEEELGIQTAKVESSSEADFAPNVDTLVNQQGCNMVIGVGFMLEDTIQEAAKQHSDVDFALVDSALADGNKPATAENVRPLLFNTAEAAFLGGYLAAGMSESGKVATFGGMQIPSVSVFMDGFADGVAEYNKAKGKDVKLLGWDKKAQKGSFSGDFENIGQGKTLTEQFLAQGVDVVMPVAGPVGSGAAQAVEGKDGAKLVWVDTDGYESTEYGKVMLTSVIKEMDQAVFDAVQQGATGKFDNKPYVGTLENEGVGLAPFHDFEGKVPEELSKEVDALRAKIVSGELKVTSENTPK</sequence>
<evidence type="ECO:0000256" key="6">
    <source>
        <dbReference type="ARBA" id="ARBA00023288"/>
    </source>
</evidence>
<dbReference type="PANTHER" id="PTHR34296">
    <property type="entry name" value="TRANSCRIPTIONAL ACTIVATOR PROTEIN MED"/>
    <property type="match status" value="1"/>
</dbReference>
<evidence type="ECO:0000256" key="5">
    <source>
        <dbReference type="ARBA" id="ARBA00023136"/>
    </source>
</evidence>
<dbReference type="PROSITE" id="PS51257">
    <property type="entry name" value="PROKAR_LIPOPROTEIN"/>
    <property type="match status" value="1"/>
</dbReference>
<feature type="domain" description="ABC transporter substrate-binding protein PnrA-like" evidence="9">
    <location>
        <begin position="52"/>
        <end position="366"/>
    </location>
</feature>
<evidence type="ECO:0000256" key="4">
    <source>
        <dbReference type="ARBA" id="ARBA00022729"/>
    </source>
</evidence>